<keyword evidence="2" id="KW-1185">Reference proteome</keyword>
<dbReference type="AlphaFoldDB" id="A0A917D454"/>
<dbReference type="Proteomes" id="UP000616608">
    <property type="component" value="Unassembled WGS sequence"/>
</dbReference>
<accession>A0A917D454</accession>
<name>A0A917D454_9BACI</name>
<dbReference type="RefSeq" id="WP_188613112.1">
    <property type="nucleotide sequence ID" value="NZ_BMJT01000001.1"/>
</dbReference>
<protein>
    <submittedName>
        <fullName evidence="1">Uncharacterized protein</fullName>
    </submittedName>
</protein>
<organism evidence="1 2">
    <name type="scientific">Lysinibacillus alkalisoli</name>
    <dbReference type="NCBI Taxonomy" id="1911548"/>
    <lineage>
        <taxon>Bacteria</taxon>
        <taxon>Bacillati</taxon>
        <taxon>Bacillota</taxon>
        <taxon>Bacilli</taxon>
        <taxon>Bacillales</taxon>
        <taxon>Bacillaceae</taxon>
        <taxon>Lysinibacillus</taxon>
    </lineage>
</organism>
<comment type="caution">
    <text evidence="1">The sequence shown here is derived from an EMBL/GenBank/DDBJ whole genome shotgun (WGS) entry which is preliminary data.</text>
</comment>
<evidence type="ECO:0000313" key="2">
    <source>
        <dbReference type="Proteomes" id="UP000616608"/>
    </source>
</evidence>
<sequence length="62" mass="7258">MQKSATETTNVMILNLLVQILEERGIMTDKELKERLMNQVKLSKTMDETLKTQVMEEITNHH</sequence>
<reference evidence="1" key="1">
    <citation type="journal article" date="2014" name="Int. J. Syst. Evol. Microbiol.">
        <title>Complete genome sequence of Corynebacterium casei LMG S-19264T (=DSM 44701T), isolated from a smear-ripened cheese.</title>
        <authorList>
            <consortium name="US DOE Joint Genome Institute (JGI-PGF)"/>
            <person name="Walter F."/>
            <person name="Albersmeier A."/>
            <person name="Kalinowski J."/>
            <person name="Ruckert C."/>
        </authorList>
    </citation>
    <scope>NUCLEOTIDE SEQUENCE</scope>
    <source>
        <strain evidence="1">CGMCC 1.15760</strain>
    </source>
</reference>
<dbReference type="EMBL" id="BMJT01000001">
    <property type="protein sequence ID" value="GGG10989.1"/>
    <property type="molecule type" value="Genomic_DNA"/>
</dbReference>
<evidence type="ECO:0000313" key="1">
    <source>
        <dbReference type="EMBL" id="GGG10989.1"/>
    </source>
</evidence>
<gene>
    <name evidence="1" type="ORF">GCM10007425_01630</name>
</gene>
<proteinExistence type="predicted"/>
<reference evidence="1" key="2">
    <citation type="submission" date="2020-09" db="EMBL/GenBank/DDBJ databases">
        <authorList>
            <person name="Sun Q."/>
            <person name="Zhou Y."/>
        </authorList>
    </citation>
    <scope>NUCLEOTIDE SEQUENCE</scope>
    <source>
        <strain evidence="1">CGMCC 1.15760</strain>
    </source>
</reference>